<dbReference type="HOGENOM" id="CLU_2399913_0_0_1"/>
<dbReference type="EMBL" id="KN834828">
    <property type="protein sequence ID" value="KIK53531.1"/>
    <property type="molecule type" value="Genomic_DNA"/>
</dbReference>
<keyword evidence="2" id="KW-1185">Reference proteome</keyword>
<dbReference type="Proteomes" id="UP000053593">
    <property type="component" value="Unassembled WGS sequence"/>
</dbReference>
<organism evidence="1 2">
    <name type="scientific">Collybiopsis luxurians FD-317 M1</name>
    <dbReference type="NCBI Taxonomy" id="944289"/>
    <lineage>
        <taxon>Eukaryota</taxon>
        <taxon>Fungi</taxon>
        <taxon>Dikarya</taxon>
        <taxon>Basidiomycota</taxon>
        <taxon>Agaricomycotina</taxon>
        <taxon>Agaricomycetes</taxon>
        <taxon>Agaricomycetidae</taxon>
        <taxon>Agaricales</taxon>
        <taxon>Marasmiineae</taxon>
        <taxon>Omphalotaceae</taxon>
        <taxon>Collybiopsis</taxon>
        <taxon>Collybiopsis luxurians</taxon>
    </lineage>
</organism>
<dbReference type="AlphaFoldDB" id="A0A0D0BFX1"/>
<evidence type="ECO:0000313" key="1">
    <source>
        <dbReference type="EMBL" id="KIK53531.1"/>
    </source>
</evidence>
<sequence>MSTQTKRLISPSLLLPALSRLIMNPDLTQTQVSHTIPTHPTQTLNLSAAYAPYLLTTALRDRSTALSEPRTMNLHQEELTAWVFWKFDAASEM</sequence>
<evidence type="ECO:0000313" key="2">
    <source>
        <dbReference type="Proteomes" id="UP000053593"/>
    </source>
</evidence>
<name>A0A0D0BFX1_9AGAR</name>
<proteinExistence type="predicted"/>
<gene>
    <name evidence="1" type="ORF">GYMLUDRAFT_250343</name>
</gene>
<accession>A0A0D0BFX1</accession>
<reference evidence="1 2" key="1">
    <citation type="submission" date="2014-04" db="EMBL/GenBank/DDBJ databases">
        <title>Evolutionary Origins and Diversification of the Mycorrhizal Mutualists.</title>
        <authorList>
            <consortium name="DOE Joint Genome Institute"/>
            <consortium name="Mycorrhizal Genomics Consortium"/>
            <person name="Kohler A."/>
            <person name="Kuo A."/>
            <person name="Nagy L.G."/>
            <person name="Floudas D."/>
            <person name="Copeland A."/>
            <person name="Barry K.W."/>
            <person name="Cichocki N."/>
            <person name="Veneault-Fourrey C."/>
            <person name="LaButti K."/>
            <person name="Lindquist E.A."/>
            <person name="Lipzen A."/>
            <person name="Lundell T."/>
            <person name="Morin E."/>
            <person name="Murat C."/>
            <person name="Riley R."/>
            <person name="Ohm R."/>
            <person name="Sun H."/>
            <person name="Tunlid A."/>
            <person name="Henrissat B."/>
            <person name="Grigoriev I.V."/>
            <person name="Hibbett D.S."/>
            <person name="Martin F."/>
        </authorList>
    </citation>
    <scope>NUCLEOTIDE SEQUENCE [LARGE SCALE GENOMIC DNA]</scope>
    <source>
        <strain evidence="1 2">FD-317 M1</strain>
    </source>
</reference>
<protein>
    <submittedName>
        <fullName evidence="1">Uncharacterized protein</fullName>
    </submittedName>
</protein>